<name>A0A1X0NUY1_9TRYP</name>
<dbReference type="InterPro" id="IPR016342">
    <property type="entry name" value="AP_complex_bsu_1_2_4"/>
</dbReference>
<evidence type="ECO:0000256" key="5">
    <source>
        <dbReference type="ARBA" id="ARBA00023136"/>
    </source>
</evidence>
<comment type="similarity">
    <text evidence="2 6">Belongs to the adaptor complexes large subunit family.</text>
</comment>
<sequence>MLNIGQLSGAAFFSRVFDSSIIREDLLSQNATRQLSALQQVIAFMTIGRDMSSHFSDIAPLCSSNNLTIKRLVYLYLMQYSRTQPQKAVLQAGAFVKDTLNDSPLIRGTALRTMTSLLVPVMVDFITAPLLRCLEDSDPYVRRIAAFGTLKLYYVAPNVCEEVGLLEKLKNQLCDENAIVVASAVAAILELRQLNAPVDLEEAIVKNVNHLLEAISDTTGWYQYYLLEGVALVFKNSFSTLSMDEVKKIIDSVLPFLSVFNVATIMSAVRVITSFLIQVSPQLLSPSSTTTTTRDENNQELVDMQERCSLRVVGTCVSLLYGPYFEVRFTVFRNIHLLIKTGLSRFFKKYLSVFFVKYDDPIFIKLEKVELLLELADNEVGEVVLSEFVTYATDADEEMVRKAVRSIGFLAAKSEPLASQCVEKLIGLIDTGVNYVVQDAAIVVQTVLRRYPGRFPDVVPKLCDALDILTTAEAKAAVAWVLGEYSQSVEKLHDVLSVFVECFPNEHSTVQLAVLTAVVKIYLQDNSNKKNHNAEILQQVLAMATQSGLPDVRDRAYMYWRLVTSDIEAAKKLILTSSSTLFTTVNNIEKNRLHTLLLDLGNLTSVLHRPLHLIYNNGLALGEKDDDYDDNYVDDDGKKHHRGNDNLEKGLFNSIHPDEDTIISSSPREMSEDIPHRNKEDMHIALPANEGNGLEVSMSWSQLGNKLLLNCRFSLLPGEDYVQRIHVNMLQINRNIFALGLAQQCPTVQLEVGQKGVETVHILAGTNNEKAPSRDLLAAVNADPIGTRYFIAPPVPPAMLLLPATGCDSVMFMEQFRALKAPSWTIPQSYLPVQTNPSRYTAGALRLHGLSLVYTGKSCEGGVIRLFLFAQTISAQNILMELSIQNDIVAYLGVRCKDNYITPVFGAYTLQVLSSTTNS</sequence>
<dbReference type="Proteomes" id="UP000192257">
    <property type="component" value="Unassembled WGS sequence"/>
</dbReference>
<evidence type="ECO:0000256" key="6">
    <source>
        <dbReference type="PIRNR" id="PIRNR002291"/>
    </source>
</evidence>
<reference evidence="8 9" key="1">
    <citation type="submission" date="2017-03" db="EMBL/GenBank/DDBJ databases">
        <title>An alternative strategy for trypanosome survival in the mammalian bloodstream revealed through genome and transcriptome analysis of the ubiquitous bovine parasite Trypanosoma (Megatrypanum) theileri.</title>
        <authorList>
            <person name="Kelly S."/>
            <person name="Ivens A."/>
            <person name="Mott A."/>
            <person name="O'Neill E."/>
            <person name="Emms D."/>
            <person name="Macleod O."/>
            <person name="Voorheis P."/>
            <person name="Matthews J."/>
            <person name="Matthews K."/>
            <person name="Carrington M."/>
        </authorList>
    </citation>
    <scope>NUCLEOTIDE SEQUENCE [LARGE SCALE GENOMIC DNA]</scope>
    <source>
        <strain evidence="8">Edinburgh</strain>
    </source>
</reference>
<dbReference type="InterPro" id="IPR016024">
    <property type="entry name" value="ARM-type_fold"/>
</dbReference>
<evidence type="ECO:0000256" key="1">
    <source>
        <dbReference type="ARBA" id="ARBA00004308"/>
    </source>
</evidence>
<accession>A0A1X0NUY1</accession>
<dbReference type="InterPro" id="IPR002553">
    <property type="entry name" value="Clathrin/coatomer_adapt-like_N"/>
</dbReference>
<dbReference type="GeneID" id="39985795"/>
<dbReference type="InterPro" id="IPR026739">
    <property type="entry name" value="AP_beta"/>
</dbReference>
<protein>
    <recommendedName>
        <fullName evidence="6">AP complex subunit beta</fullName>
    </recommendedName>
</protein>
<dbReference type="RefSeq" id="XP_028882571.1">
    <property type="nucleotide sequence ID" value="XM_029026015.1"/>
</dbReference>
<dbReference type="InterPro" id="IPR011989">
    <property type="entry name" value="ARM-like"/>
</dbReference>
<dbReference type="GO" id="GO:0030276">
    <property type="term" value="F:clathrin binding"/>
    <property type="evidence" value="ECO:0007669"/>
    <property type="project" value="InterPro"/>
</dbReference>
<dbReference type="STRING" id="67003.A0A1X0NUY1"/>
<evidence type="ECO:0000256" key="4">
    <source>
        <dbReference type="ARBA" id="ARBA00022927"/>
    </source>
</evidence>
<dbReference type="SUPFAM" id="SSF48371">
    <property type="entry name" value="ARM repeat"/>
    <property type="match status" value="1"/>
</dbReference>
<comment type="caution">
    <text evidence="8">The sequence shown here is derived from an EMBL/GenBank/DDBJ whole genome shotgun (WGS) entry which is preliminary data.</text>
</comment>
<dbReference type="GO" id="GO:0016192">
    <property type="term" value="P:vesicle-mediated transport"/>
    <property type="evidence" value="ECO:0007669"/>
    <property type="project" value="InterPro"/>
</dbReference>
<proteinExistence type="inferred from homology"/>
<keyword evidence="3 6" id="KW-0813">Transport</keyword>
<dbReference type="PIRSF" id="PIRSF002291">
    <property type="entry name" value="AP_complex_beta"/>
    <property type="match status" value="1"/>
</dbReference>
<organism evidence="8 9">
    <name type="scientific">Trypanosoma theileri</name>
    <dbReference type="NCBI Taxonomy" id="67003"/>
    <lineage>
        <taxon>Eukaryota</taxon>
        <taxon>Discoba</taxon>
        <taxon>Euglenozoa</taxon>
        <taxon>Kinetoplastea</taxon>
        <taxon>Metakinetoplastina</taxon>
        <taxon>Trypanosomatida</taxon>
        <taxon>Trypanosomatidae</taxon>
        <taxon>Trypanosoma</taxon>
    </lineage>
</organism>
<keyword evidence="4 6" id="KW-0653">Protein transport</keyword>
<comment type="subcellular location">
    <subcellularLocation>
        <location evidence="1">Endomembrane system</location>
    </subcellularLocation>
</comment>
<dbReference type="OrthoDB" id="10254310at2759"/>
<keyword evidence="5 6" id="KW-0472">Membrane</keyword>
<dbReference type="GO" id="GO:0006886">
    <property type="term" value="P:intracellular protein transport"/>
    <property type="evidence" value="ECO:0007669"/>
    <property type="project" value="InterPro"/>
</dbReference>
<evidence type="ECO:0000313" key="9">
    <source>
        <dbReference type="Proteomes" id="UP000192257"/>
    </source>
</evidence>
<keyword evidence="9" id="KW-1185">Reference proteome</keyword>
<feature type="domain" description="Clathrin/coatomer adaptor adaptin-like N-terminal" evidence="7">
    <location>
        <begin position="26"/>
        <end position="565"/>
    </location>
</feature>
<evidence type="ECO:0000256" key="2">
    <source>
        <dbReference type="ARBA" id="ARBA00006613"/>
    </source>
</evidence>
<dbReference type="Gene3D" id="1.25.10.10">
    <property type="entry name" value="Leucine-rich Repeat Variant"/>
    <property type="match status" value="1"/>
</dbReference>
<dbReference type="AlphaFoldDB" id="A0A1X0NUY1"/>
<dbReference type="EMBL" id="NBCO01000016">
    <property type="protein sequence ID" value="ORC88505.1"/>
    <property type="molecule type" value="Genomic_DNA"/>
</dbReference>
<evidence type="ECO:0000259" key="7">
    <source>
        <dbReference type="Pfam" id="PF01602"/>
    </source>
</evidence>
<dbReference type="Pfam" id="PF01602">
    <property type="entry name" value="Adaptin_N"/>
    <property type="match status" value="1"/>
</dbReference>
<dbReference type="GO" id="GO:0012505">
    <property type="term" value="C:endomembrane system"/>
    <property type="evidence" value="ECO:0007669"/>
    <property type="project" value="UniProtKB-SubCell"/>
</dbReference>
<gene>
    <name evidence="8" type="ORF">TM35_000161430</name>
</gene>
<evidence type="ECO:0000256" key="3">
    <source>
        <dbReference type="ARBA" id="ARBA00022448"/>
    </source>
</evidence>
<dbReference type="VEuPathDB" id="TriTrypDB:TM35_000161430"/>
<dbReference type="PANTHER" id="PTHR11134">
    <property type="entry name" value="ADAPTOR COMPLEX SUBUNIT BETA FAMILY MEMBER"/>
    <property type="match status" value="1"/>
</dbReference>
<dbReference type="GO" id="GO:0030117">
    <property type="term" value="C:membrane coat"/>
    <property type="evidence" value="ECO:0007669"/>
    <property type="project" value="InterPro"/>
</dbReference>
<evidence type="ECO:0000313" key="8">
    <source>
        <dbReference type="EMBL" id="ORC88505.1"/>
    </source>
</evidence>